<dbReference type="Proteomes" id="UP000516446">
    <property type="component" value="Chromosome"/>
</dbReference>
<sequence>MTNITYITTTTLDLREAMPLNELVYRLSKASDDWKHPMLAQYAEIYRDTLFNFDYNDYQISTVQYFYLDIHNMVLDLFKLDNHAHTVARCLMQAIYGS</sequence>
<protein>
    <submittedName>
        <fullName evidence="1">Uncharacterized protein</fullName>
    </submittedName>
</protein>
<organism evidence="1 2">
    <name type="scientific">Weissella koreensis</name>
    <dbReference type="NCBI Taxonomy" id="165096"/>
    <lineage>
        <taxon>Bacteria</taxon>
        <taxon>Bacillati</taxon>
        <taxon>Bacillota</taxon>
        <taxon>Bacilli</taxon>
        <taxon>Lactobacillales</taxon>
        <taxon>Lactobacillaceae</taxon>
        <taxon>Weissella</taxon>
    </lineage>
</organism>
<proteinExistence type="predicted"/>
<dbReference type="AlphaFoldDB" id="A0A7H1MMS9"/>
<accession>A0A7H1MMS9</accession>
<dbReference type="EMBL" id="CP043431">
    <property type="protein sequence ID" value="QNT64765.1"/>
    <property type="molecule type" value="Genomic_DNA"/>
</dbReference>
<name>A0A7H1MMS9_9LACO</name>
<evidence type="ECO:0000313" key="2">
    <source>
        <dbReference type="Proteomes" id="UP000516446"/>
    </source>
</evidence>
<keyword evidence="2" id="KW-1185">Reference proteome</keyword>
<gene>
    <name evidence="1" type="ORF">FY536_05620</name>
</gene>
<reference evidence="1 2" key="1">
    <citation type="submission" date="2019-08" db="EMBL/GenBank/DDBJ databases">
        <authorList>
            <person name="Chang H.C."/>
            <person name="Mun S.Y."/>
        </authorList>
    </citation>
    <scope>NUCLEOTIDE SEQUENCE [LARGE SCALE GENOMIC DNA]</scope>
    <source>
        <strain evidence="1 2">SK</strain>
    </source>
</reference>
<evidence type="ECO:0000313" key="1">
    <source>
        <dbReference type="EMBL" id="QNT64765.1"/>
    </source>
</evidence>
<dbReference type="RefSeq" id="WP_038240913.1">
    <property type="nucleotide sequence ID" value="NZ_CP026847.1"/>
</dbReference>